<dbReference type="InterPro" id="IPR002156">
    <property type="entry name" value="RNaseH_domain"/>
</dbReference>
<dbReference type="PANTHER" id="PTHR47074">
    <property type="entry name" value="BNAC02G40300D PROTEIN"/>
    <property type="match status" value="1"/>
</dbReference>
<dbReference type="PANTHER" id="PTHR47074:SF11">
    <property type="entry name" value="REVERSE TRANSCRIPTASE-LIKE PROTEIN"/>
    <property type="match status" value="1"/>
</dbReference>
<dbReference type="AlphaFoldDB" id="A0A453G2P0"/>
<sequence>MASSCTVVLPETRWSKSDPRYTKLNVDAAFFADGGLGATSAVLRDDRGNFVAAQCKFIPYAADAITTEAMSMRDGLAFANSLSFNRIEAESDSLEVINFCTGHTRWWDEAAALFAECVDIGTMIGKVTFKHCLRSCNQVAHVLANHSYCNKSSFSWLNEPPDIVVGKLVDDVTVF</sequence>
<reference evidence="2" key="5">
    <citation type="journal article" date="2021" name="G3 (Bethesda)">
        <title>Aegilops tauschii genome assembly Aet v5.0 features greater sequence contiguity and improved annotation.</title>
        <authorList>
            <person name="Wang L."/>
            <person name="Zhu T."/>
            <person name="Rodriguez J.C."/>
            <person name="Deal K.R."/>
            <person name="Dubcovsky J."/>
            <person name="McGuire P.E."/>
            <person name="Lux T."/>
            <person name="Spannagl M."/>
            <person name="Mayer K.F.X."/>
            <person name="Baldrich P."/>
            <person name="Meyers B.C."/>
            <person name="Huo N."/>
            <person name="Gu Y.Q."/>
            <person name="Zhou H."/>
            <person name="Devos K.M."/>
            <person name="Bennetzen J.L."/>
            <person name="Unver T."/>
            <person name="Budak H."/>
            <person name="Gulick P.J."/>
            <person name="Galiba G."/>
            <person name="Kalapos B."/>
            <person name="Nelson D.R."/>
            <person name="Li P."/>
            <person name="You F.M."/>
            <person name="Luo M.C."/>
            <person name="Dvorak J."/>
        </authorList>
    </citation>
    <scope>NUCLEOTIDE SEQUENCE [LARGE SCALE GENOMIC DNA]</scope>
    <source>
        <strain evidence="2">cv. AL8/78</strain>
    </source>
</reference>
<evidence type="ECO:0000313" key="2">
    <source>
        <dbReference type="EnsemblPlants" id="AET3Gv20862000.4"/>
    </source>
</evidence>
<dbReference type="SUPFAM" id="SSF53098">
    <property type="entry name" value="Ribonuclease H-like"/>
    <property type="match status" value="1"/>
</dbReference>
<proteinExistence type="predicted"/>
<dbReference type="Gene3D" id="3.30.420.10">
    <property type="entry name" value="Ribonuclease H-like superfamily/Ribonuclease H"/>
    <property type="match status" value="1"/>
</dbReference>
<dbReference type="GO" id="GO:0003676">
    <property type="term" value="F:nucleic acid binding"/>
    <property type="evidence" value="ECO:0007669"/>
    <property type="project" value="InterPro"/>
</dbReference>
<evidence type="ECO:0000313" key="3">
    <source>
        <dbReference type="Proteomes" id="UP000015105"/>
    </source>
</evidence>
<protein>
    <recommendedName>
        <fullName evidence="1">RNase H type-1 domain-containing protein</fullName>
    </recommendedName>
</protein>
<dbReference type="Pfam" id="PF13456">
    <property type="entry name" value="RVT_3"/>
    <property type="match status" value="1"/>
</dbReference>
<evidence type="ECO:0000259" key="1">
    <source>
        <dbReference type="Pfam" id="PF13456"/>
    </source>
</evidence>
<dbReference type="Proteomes" id="UP000015105">
    <property type="component" value="Chromosome 3D"/>
</dbReference>
<reference evidence="2" key="4">
    <citation type="submission" date="2019-03" db="UniProtKB">
        <authorList>
            <consortium name="EnsemblPlants"/>
        </authorList>
    </citation>
    <scope>IDENTIFICATION</scope>
</reference>
<accession>A0A453G2P0</accession>
<reference evidence="3" key="1">
    <citation type="journal article" date="2014" name="Science">
        <title>Ancient hybridizations among the ancestral genomes of bread wheat.</title>
        <authorList>
            <consortium name="International Wheat Genome Sequencing Consortium,"/>
            <person name="Marcussen T."/>
            <person name="Sandve S.R."/>
            <person name="Heier L."/>
            <person name="Spannagl M."/>
            <person name="Pfeifer M."/>
            <person name="Jakobsen K.S."/>
            <person name="Wulff B.B."/>
            <person name="Steuernagel B."/>
            <person name="Mayer K.F."/>
            <person name="Olsen O.A."/>
        </authorList>
    </citation>
    <scope>NUCLEOTIDE SEQUENCE [LARGE SCALE GENOMIC DNA]</scope>
    <source>
        <strain evidence="3">cv. AL8/78</strain>
    </source>
</reference>
<dbReference type="GO" id="GO:0004523">
    <property type="term" value="F:RNA-DNA hybrid ribonuclease activity"/>
    <property type="evidence" value="ECO:0007669"/>
    <property type="project" value="InterPro"/>
</dbReference>
<dbReference type="InterPro" id="IPR036397">
    <property type="entry name" value="RNaseH_sf"/>
</dbReference>
<dbReference type="InterPro" id="IPR044730">
    <property type="entry name" value="RNase_H-like_dom_plant"/>
</dbReference>
<reference evidence="2" key="3">
    <citation type="journal article" date="2017" name="Nature">
        <title>Genome sequence of the progenitor of the wheat D genome Aegilops tauschii.</title>
        <authorList>
            <person name="Luo M.C."/>
            <person name="Gu Y.Q."/>
            <person name="Puiu D."/>
            <person name="Wang H."/>
            <person name="Twardziok S.O."/>
            <person name="Deal K.R."/>
            <person name="Huo N."/>
            <person name="Zhu T."/>
            <person name="Wang L."/>
            <person name="Wang Y."/>
            <person name="McGuire P.E."/>
            <person name="Liu S."/>
            <person name="Long H."/>
            <person name="Ramasamy R.K."/>
            <person name="Rodriguez J.C."/>
            <person name="Van S.L."/>
            <person name="Yuan L."/>
            <person name="Wang Z."/>
            <person name="Xia Z."/>
            <person name="Xiao L."/>
            <person name="Anderson O.D."/>
            <person name="Ouyang S."/>
            <person name="Liang Y."/>
            <person name="Zimin A.V."/>
            <person name="Pertea G."/>
            <person name="Qi P."/>
            <person name="Bennetzen J.L."/>
            <person name="Dai X."/>
            <person name="Dawson M.W."/>
            <person name="Muller H.G."/>
            <person name="Kugler K."/>
            <person name="Rivarola-Duarte L."/>
            <person name="Spannagl M."/>
            <person name="Mayer K.F.X."/>
            <person name="Lu F.H."/>
            <person name="Bevan M.W."/>
            <person name="Leroy P."/>
            <person name="Li P."/>
            <person name="You F.M."/>
            <person name="Sun Q."/>
            <person name="Liu Z."/>
            <person name="Lyons E."/>
            <person name="Wicker T."/>
            <person name="Salzberg S.L."/>
            <person name="Devos K.M."/>
            <person name="Dvorak J."/>
        </authorList>
    </citation>
    <scope>NUCLEOTIDE SEQUENCE [LARGE SCALE GENOMIC DNA]</scope>
    <source>
        <strain evidence="2">cv. AL8/78</strain>
    </source>
</reference>
<dbReference type="InterPro" id="IPR012337">
    <property type="entry name" value="RNaseH-like_sf"/>
</dbReference>
<dbReference type="EnsemblPlants" id="AET3Gv20862000.4">
    <property type="protein sequence ID" value="AET3Gv20862000.4"/>
    <property type="gene ID" value="AET3Gv20862000"/>
</dbReference>
<dbReference type="Gramene" id="AET3Gv20862000.4">
    <property type="protein sequence ID" value="AET3Gv20862000.4"/>
    <property type="gene ID" value="AET3Gv20862000"/>
</dbReference>
<feature type="domain" description="RNase H type-1" evidence="1">
    <location>
        <begin position="25"/>
        <end position="146"/>
    </location>
</feature>
<name>A0A453G2P0_AEGTS</name>
<dbReference type="InterPro" id="IPR052929">
    <property type="entry name" value="RNase_H-like_EbsB-rel"/>
</dbReference>
<keyword evidence="3" id="KW-1185">Reference proteome</keyword>
<reference evidence="3" key="2">
    <citation type="journal article" date="2017" name="Nat. Plants">
        <title>The Aegilops tauschii genome reveals multiple impacts of transposons.</title>
        <authorList>
            <person name="Zhao G."/>
            <person name="Zou C."/>
            <person name="Li K."/>
            <person name="Wang K."/>
            <person name="Li T."/>
            <person name="Gao L."/>
            <person name="Zhang X."/>
            <person name="Wang H."/>
            <person name="Yang Z."/>
            <person name="Liu X."/>
            <person name="Jiang W."/>
            <person name="Mao L."/>
            <person name="Kong X."/>
            <person name="Jiao Y."/>
            <person name="Jia J."/>
        </authorList>
    </citation>
    <scope>NUCLEOTIDE SEQUENCE [LARGE SCALE GENOMIC DNA]</scope>
    <source>
        <strain evidence="3">cv. AL8/78</strain>
    </source>
</reference>
<dbReference type="CDD" id="cd06222">
    <property type="entry name" value="RNase_H_like"/>
    <property type="match status" value="1"/>
</dbReference>
<dbReference type="STRING" id="200361.A0A453G2P0"/>
<organism evidence="2 3">
    <name type="scientific">Aegilops tauschii subsp. strangulata</name>
    <name type="common">Goatgrass</name>
    <dbReference type="NCBI Taxonomy" id="200361"/>
    <lineage>
        <taxon>Eukaryota</taxon>
        <taxon>Viridiplantae</taxon>
        <taxon>Streptophyta</taxon>
        <taxon>Embryophyta</taxon>
        <taxon>Tracheophyta</taxon>
        <taxon>Spermatophyta</taxon>
        <taxon>Magnoliopsida</taxon>
        <taxon>Liliopsida</taxon>
        <taxon>Poales</taxon>
        <taxon>Poaceae</taxon>
        <taxon>BOP clade</taxon>
        <taxon>Pooideae</taxon>
        <taxon>Triticodae</taxon>
        <taxon>Triticeae</taxon>
        <taxon>Triticinae</taxon>
        <taxon>Aegilops</taxon>
    </lineage>
</organism>